<dbReference type="PANTHER" id="PTHR32246">
    <property type="entry name" value="INGRESSION PROTEIN FIC1"/>
    <property type="match status" value="1"/>
</dbReference>
<protein>
    <recommendedName>
        <fullName evidence="1">C2 domain-containing protein</fullName>
    </recommendedName>
</protein>
<dbReference type="Gramene" id="KGN60949">
    <property type="protein sequence ID" value="KGN60949"/>
    <property type="gene ID" value="Csa_2G030590"/>
</dbReference>
<dbReference type="AlphaFoldDB" id="A0A0A0LIU2"/>
<evidence type="ECO:0000313" key="3">
    <source>
        <dbReference type="Proteomes" id="UP000029981"/>
    </source>
</evidence>
<dbReference type="STRING" id="3659.A0A0A0LIU2"/>
<name>A0A0A0LIU2_CUCSA</name>
<proteinExistence type="predicted"/>
<dbReference type="InterPro" id="IPR035892">
    <property type="entry name" value="C2_domain_sf"/>
</dbReference>
<dbReference type="InterPro" id="IPR000008">
    <property type="entry name" value="C2_dom"/>
</dbReference>
<gene>
    <name evidence="2" type="ORF">Csa_2G030590</name>
</gene>
<dbReference type="PANTHER" id="PTHR32246:SF22">
    <property type="entry name" value="C2 DOMAIN-CONTAINING PROTEIN"/>
    <property type="match status" value="1"/>
</dbReference>
<dbReference type="EMBL" id="CM002923">
    <property type="protein sequence ID" value="KGN60949.1"/>
    <property type="molecule type" value="Genomic_DNA"/>
</dbReference>
<dbReference type="Gene3D" id="2.60.40.150">
    <property type="entry name" value="C2 domain"/>
    <property type="match status" value="1"/>
</dbReference>
<reference evidence="2 3" key="3">
    <citation type="journal article" date="2010" name="BMC Genomics">
        <title>Transcriptome sequencing and comparative analysis of cucumber flowers with different sex types.</title>
        <authorList>
            <person name="Guo S."/>
            <person name="Zheng Y."/>
            <person name="Joung J.G."/>
            <person name="Liu S."/>
            <person name="Zhang Z."/>
            <person name="Crasta O.R."/>
            <person name="Sobral B.W."/>
            <person name="Xu Y."/>
            <person name="Huang S."/>
            <person name="Fei Z."/>
        </authorList>
    </citation>
    <scope>NUCLEOTIDE SEQUENCE [LARGE SCALE GENOMIC DNA]</scope>
    <source>
        <strain evidence="3">cv. 9930</strain>
    </source>
</reference>
<keyword evidence="3" id="KW-1185">Reference proteome</keyword>
<dbReference type="OMA" id="SESWINN"/>
<feature type="domain" description="C2" evidence="1">
    <location>
        <begin position="1"/>
        <end position="119"/>
    </location>
</feature>
<reference evidence="2 3" key="2">
    <citation type="journal article" date="2009" name="PLoS ONE">
        <title>An integrated genetic and cytogenetic map of the cucumber genome.</title>
        <authorList>
            <person name="Ren Y."/>
            <person name="Zhang Z."/>
            <person name="Liu J."/>
            <person name="Staub J.E."/>
            <person name="Han Y."/>
            <person name="Cheng Z."/>
            <person name="Li X."/>
            <person name="Lu J."/>
            <person name="Miao H."/>
            <person name="Kang H."/>
            <person name="Xie B."/>
            <person name="Gu X."/>
            <person name="Wang X."/>
            <person name="Du Y."/>
            <person name="Jin W."/>
            <person name="Huang S."/>
        </authorList>
    </citation>
    <scope>NUCLEOTIDE SEQUENCE [LARGE SCALE GENOMIC DNA]</scope>
    <source>
        <strain evidence="3">cv. 9930</strain>
    </source>
</reference>
<evidence type="ECO:0000259" key="1">
    <source>
        <dbReference type="PROSITE" id="PS50004"/>
    </source>
</evidence>
<evidence type="ECO:0000313" key="2">
    <source>
        <dbReference type="EMBL" id="KGN60949.1"/>
    </source>
</evidence>
<dbReference type="Proteomes" id="UP000029981">
    <property type="component" value="Chromosome 2"/>
</dbReference>
<dbReference type="Pfam" id="PF00168">
    <property type="entry name" value="C2"/>
    <property type="match status" value="1"/>
</dbReference>
<accession>A0A0A0LIU2</accession>
<organism evidence="2 3">
    <name type="scientific">Cucumis sativus</name>
    <name type="common">Cucumber</name>
    <dbReference type="NCBI Taxonomy" id="3659"/>
    <lineage>
        <taxon>Eukaryota</taxon>
        <taxon>Viridiplantae</taxon>
        <taxon>Streptophyta</taxon>
        <taxon>Embryophyta</taxon>
        <taxon>Tracheophyta</taxon>
        <taxon>Spermatophyta</taxon>
        <taxon>Magnoliopsida</taxon>
        <taxon>eudicotyledons</taxon>
        <taxon>Gunneridae</taxon>
        <taxon>Pentapetalae</taxon>
        <taxon>rosids</taxon>
        <taxon>fabids</taxon>
        <taxon>Cucurbitales</taxon>
        <taxon>Cucurbitaceae</taxon>
        <taxon>Benincaseae</taxon>
        <taxon>Cucumis</taxon>
    </lineage>
</organism>
<dbReference type="SUPFAM" id="SSF49562">
    <property type="entry name" value="C2 domain (Calcium/lipid-binding domain, CaLB)"/>
    <property type="match status" value="1"/>
</dbReference>
<reference evidence="2 3" key="1">
    <citation type="journal article" date="2009" name="Nat. Genet.">
        <title>The genome of the cucumber, Cucumis sativus L.</title>
        <authorList>
            <person name="Huang S."/>
            <person name="Li R."/>
            <person name="Zhang Z."/>
            <person name="Li L."/>
            <person name="Gu X."/>
            <person name="Fan W."/>
            <person name="Lucas W.J."/>
            <person name="Wang X."/>
            <person name="Xie B."/>
            <person name="Ni P."/>
            <person name="Ren Y."/>
            <person name="Zhu H."/>
            <person name="Li J."/>
            <person name="Lin K."/>
            <person name="Jin W."/>
            <person name="Fei Z."/>
            <person name="Li G."/>
            <person name="Staub J."/>
            <person name="Kilian A."/>
            <person name="van der Vossen E.A."/>
            <person name="Wu Y."/>
            <person name="Guo J."/>
            <person name="He J."/>
            <person name="Jia Z."/>
            <person name="Ren Y."/>
            <person name="Tian G."/>
            <person name="Lu Y."/>
            <person name="Ruan J."/>
            <person name="Qian W."/>
            <person name="Wang M."/>
            <person name="Huang Q."/>
            <person name="Li B."/>
            <person name="Xuan Z."/>
            <person name="Cao J."/>
            <person name="Asan"/>
            <person name="Wu Z."/>
            <person name="Zhang J."/>
            <person name="Cai Q."/>
            <person name="Bai Y."/>
            <person name="Zhao B."/>
            <person name="Han Y."/>
            <person name="Li Y."/>
            <person name="Li X."/>
            <person name="Wang S."/>
            <person name="Shi Q."/>
            <person name="Liu S."/>
            <person name="Cho W.K."/>
            <person name="Kim J.Y."/>
            <person name="Xu Y."/>
            <person name="Heller-Uszynska K."/>
            <person name="Miao H."/>
            <person name="Cheng Z."/>
            <person name="Zhang S."/>
            <person name="Wu J."/>
            <person name="Yang Y."/>
            <person name="Kang H."/>
            <person name="Li M."/>
            <person name="Liang H."/>
            <person name="Ren X."/>
            <person name="Shi Z."/>
            <person name="Wen M."/>
            <person name="Jian M."/>
            <person name="Yang H."/>
            <person name="Zhang G."/>
            <person name="Yang Z."/>
            <person name="Chen R."/>
            <person name="Liu S."/>
            <person name="Li J."/>
            <person name="Ma L."/>
            <person name="Liu H."/>
            <person name="Zhou Y."/>
            <person name="Zhao J."/>
            <person name="Fang X."/>
            <person name="Li G."/>
            <person name="Fang L."/>
            <person name="Li Y."/>
            <person name="Liu D."/>
            <person name="Zheng H."/>
            <person name="Zhang Y."/>
            <person name="Qin N."/>
            <person name="Li Z."/>
            <person name="Yang G."/>
            <person name="Yang S."/>
            <person name="Bolund L."/>
            <person name="Kristiansen K."/>
            <person name="Zheng H."/>
            <person name="Li S."/>
            <person name="Zhang X."/>
            <person name="Yang H."/>
            <person name="Wang J."/>
            <person name="Sun R."/>
            <person name="Zhang B."/>
            <person name="Jiang S."/>
            <person name="Wang J."/>
            <person name="Du Y."/>
            <person name="Li S."/>
        </authorList>
    </citation>
    <scope>NUCLEOTIDE SEQUENCE [LARGE SCALE GENOMIC DNA]</scope>
    <source>
        <strain evidence="3">cv. 9930</strain>
    </source>
</reference>
<reference evidence="2 3" key="4">
    <citation type="journal article" date="2011" name="BMC Genomics">
        <title>RNA-Seq improves annotation of protein-coding genes in the cucumber genome.</title>
        <authorList>
            <person name="Li Z."/>
            <person name="Zhang Z."/>
            <person name="Yan P."/>
            <person name="Huang S."/>
            <person name="Fei Z."/>
            <person name="Lin K."/>
        </authorList>
    </citation>
    <scope>NUCLEOTIDE SEQUENCE [LARGE SCALE GENOMIC DNA]</scope>
    <source>
        <strain evidence="3">cv. 9930</strain>
    </source>
</reference>
<dbReference type="OrthoDB" id="1188992at2759"/>
<sequence length="185" mass="20642">MLIDYRVLDLNITSAEGIKGVLSFTNFFFKSKVYAAVSVDGTPSATQETPLAKYFGKNPVWNCSMRFHLEESKLQENALTLKIKLKRRRTFGRDDEDIAEASIPLRNLFNGNENVTNENCSSSFMLSKSGGLRGLVYFSYCFSRTYNASDASDDGATVAPPLAFERPPLAHRSDLSCGVFDLLFH</sequence>
<dbReference type="PROSITE" id="PS50004">
    <property type="entry name" value="C2"/>
    <property type="match status" value="1"/>
</dbReference>